<comment type="caution">
    <text evidence="1">The sequence shown here is derived from an EMBL/GenBank/DDBJ whole genome shotgun (WGS) entry which is preliminary data.</text>
</comment>
<name>A0A4S3PTF9_9BACI</name>
<dbReference type="Proteomes" id="UP000306477">
    <property type="component" value="Unassembled WGS sequence"/>
</dbReference>
<protein>
    <submittedName>
        <fullName evidence="1">Uncharacterized protein</fullName>
    </submittedName>
</protein>
<sequence>MNVRIEVFFMRIFSLVENEKMIEIVESSLEDSEFQVEWLAHEAKLYEKLRMYKESLVFLPESYLYNIYEVGSFITRHLPDSKVVLVLNSEYEFDPKQAGKHEVLYLESDPDELKHKLLKLIYTFKENLKTNVYK</sequence>
<proteinExistence type="predicted"/>
<dbReference type="EMBL" id="SLUB01000014">
    <property type="protein sequence ID" value="THE12744.1"/>
    <property type="molecule type" value="Genomic_DNA"/>
</dbReference>
<evidence type="ECO:0000313" key="2">
    <source>
        <dbReference type="Proteomes" id="UP000306477"/>
    </source>
</evidence>
<dbReference type="AlphaFoldDB" id="A0A4S3PTF9"/>
<reference evidence="1 2" key="1">
    <citation type="journal article" date="2019" name="Indoor Air">
        <title>Impacts of indoor surface finishes on bacterial viability.</title>
        <authorList>
            <person name="Hu J."/>
            <person name="Maamar S.B."/>
            <person name="Glawe A.J."/>
            <person name="Gottel N."/>
            <person name="Gilbert J.A."/>
            <person name="Hartmann E.M."/>
        </authorList>
    </citation>
    <scope>NUCLEOTIDE SEQUENCE [LARGE SCALE GENOMIC DNA]</scope>
    <source>
        <strain evidence="1 2">AF060A6</strain>
    </source>
</reference>
<dbReference type="OrthoDB" id="9794577at2"/>
<gene>
    <name evidence="1" type="ORF">E1I69_10145</name>
</gene>
<accession>A0A4S3PTF9</accession>
<evidence type="ECO:0000313" key="1">
    <source>
        <dbReference type="EMBL" id="THE12744.1"/>
    </source>
</evidence>
<organism evidence="1 2">
    <name type="scientific">Bacillus timonensis</name>
    <dbReference type="NCBI Taxonomy" id="1033734"/>
    <lineage>
        <taxon>Bacteria</taxon>
        <taxon>Bacillati</taxon>
        <taxon>Bacillota</taxon>
        <taxon>Bacilli</taxon>
        <taxon>Bacillales</taxon>
        <taxon>Bacillaceae</taxon>
        <taxon>Bacillus</taxon>
    </lineage>
</organism>
<dbReference type="RefSeq" id="WP_136379494.1">
    <property type="nucleotide sequence ID" value="NZ_SLUB01000014.1"/>
</dbReference>
<keyword evidence="2" id="KW-1185">Reference proteome</keyword>